<dbReference type="PATRIC" id="fig|1618662.3.peg.108"/>
<reference evidence="8 9" key="1">
    <citation type="journal article" date="2015" name="Nature">
        <title>rRNA introns, odd ribosomes, and small enigmatic genomes across a large radiation of phyla.</title>
        <authorList>
            <person name="Brown C.T."/>
            <person name="Hug L.A."/>
            <person name="Thomas B.C."/>
            <person name="Sharon I."/>
            <person name="Castelle C.J."/>
            <person name="Singh A."/>
            <person name="Wilkins M.J."/>
            <person name="Williams K.H."/>
            <person name="Banfield J.F."/>
        </authorList>
    </citation>
    <scope>NUCLEOTIDE SEQUENCE [LARGE SCALE GENOMIC DNA]</scope>
</reference>
<dbReference type="InterPro" id="IPR020103">
    <property type="entry name" value="PsdUridine_synth_cat_dom_sf"/>
</dbReference>
<dbReference type="GO" id="GO:0031119">
    <property type="term" value="P:tRNA pseudouridine synthesis"/>
    <property type="evidence" value="ECO:0007669"/>
    <property type="project" value="UniProtKB-UniRule"/>
</dbReference>
<dbReference type="AlphaFoldDB" id="A0A0G1NGR8"/>
<evidence type="ECO:0000256" key="3">
    <source>
        <dbReference type="ARBA" id="ARBA00022694"/>
    </source>
</evidence>
<proteinExistence type="inferred from homology"/>
<dbReference type="GO" id="GO:0160148">
    <property type="term" value="F:tRNA pseudouridine(55) synthase activity"/>
    <property type="evidence" value="ECO:0007669"/>
    <property type="project" value="UniProtKB-EC"/>
</dbReference>
<dbReference type="Pfam" id="PF16198">
    <property type="entry name" value="TruB_C_2"/>
    <property type="match status" value="1"/>
</dbReference>
<evidence type="ECO:0000256" key="2">
    <source>
        <dbReference type="ARBA" id="ARBA00005642"/>
    </source>
</evidence>
<protein>
    <recommendedName>
        <fullName evidence="5">tRNA pseudouridine synthase B</fullName>
        <ecNumber evidence="5">5.4.99.25</ecNumber>
    </recommendedName>
    <alternativeName>
        <fullName evidence="5">tRNA pseudouridine(55) synthase</fullName>
        <shortName evidence="5">Psi55 synthase</shortName>
    </alternativeName>
    <alternativeName>
        <fullName evidence="5">tRNA pseudouridylate synthase</fullName>
    </alternativeName>
    <alternativeName>
        <fullName evidence="5">tRNA-uridine isomerase</fullName>
    </alternativeName>
</protein>
<keyword evidence="3 5" id="KW-0819">tRNA processing</keyword>
<evidence type="ECO:0000259" key="6">
    <source>
        <dbReference type="Pfam" id="PF01509"/>
    </source>
</evidence>
<dbReference type="EC" id="5.4.99.25" evidence="5"/>
<organism evidence="8 9">
    <name type="scientific">Candidatus Jorgensenbacteria bacterium GW2011_GWA2_45_13</name>
    <dbReference type="NCBI Taxonomy" id="1618662"/>
    <lineage>
        <taxon>Bacteria</taxon>
        <taxon>Candidatus Joergenseniibacteriota</taxon>
    </lineage>
</organism>
<dbReference type="EMBL" id="LCKF01000003">
    <property type="protein sequence ID" value="KKT92307.1"/>
    <property type="molecule type" value="Genomic_DNA"/>
</dbReference>
<evidence type="ECO:0000256" key="1">
    <source>
        <dbReference type="ARBA" id="ARBA00000385"/>
    </source>
</evidence>
<sequence>MKEKEIPEILLIDKPRGITSFDVIRALRKQLGVDRTSKEWRMGHAGTLDPNATGLMIIGIAGGTKKLNEYLKLPKTYEAEILLGVRTDTGDVDGSVLEEIDVSGVSDESIREAVRSIEGTQTFRVPMYSAIKVKGKPLYAYAREGKKDMAPEKEMRVDRAEIQRIVRDEGKIIISAVFDVGSGTYIRTLAEKMGEYLGLPATLQNLRRTRIGTFTLKDVISLDESPWKNGDIVTGK</sequence>
<dbReference type="InterPro" id="IPR032819">
    <property type="entry name" value="TruB_C"/>
</dbReference>
<dbReference type="InterPro" id="IPR002501">
    <property type="entry name" value="PsdUridine_synth_N"/>
</dbReference>
<evidence type="ECO:0000256" key="5">
    <source>
        <dbReference type="HAMAP-Rule" id="MF_01080"/>
    </source>
</evidence>
<comment type="caution">
    <text evidence="8">The sequence shown here is derived from an EMBL/GenBank/DDBJ whole genome shotgun (WGS) entry which is preliminary data.</text>
</comment>
<evidence type="ECO:0000313" key="9">
    <source>
        <dbReference type="Proteomes" id="UP000033966"/>
    </source>
</evidence>
<feature type="domain" description="tRNA pseudouridylate synthase B C-terminal" evidence="7">
    <location>
        <begin position="187"/>
        <end position="224"/>
    </location>
</feature>
<gene>
    <name evidence="5" type="primary">truB</name>
    <name evidence="8" type="ORF">UW92_C0003G0024</name>
</gene>
<dbReference type="InterPro" id="IPR014780">
    <property type="entry name" value="tRNA_psdUridine_synth_TruB"/>
</dbReference>
<dbReference type="Pfam" id="PF01509">
    <property type="entry name" value="TruB_N"/>
    <property type="match status" value="1"/>
</dbReference>
<comment type="function">
    <text evidence="5">Responsible for synthesis of pseudouridine from uracil-55 in the psi GC loop of transfer RNAs.</text>
</comment>
<evidence type="ECO:0000313" key="8">
    <source>
        <dbReference type="EMBL" id="KKT92307.1"/>
    </source>
</evidence>
<dbReference type="Proteomes" id="UP000033966">
    <property type="component" value="Unassembled WGS sequence"/>
</dbReference>
<comment type="similarity">
    <text evidence="2 5">Belongs to the pseudouridine synthase TruB family. Type 1 subfamily.</text>
</comment>
<accession>A0A0G1NGR8</accession>
<evidence type="ECO:0000256" key="4">
    <source>
        <dbReference type="ARBA" id="ARBA00023235"/>
    </source>
</evidence>
<keyword evidence="4 5" id="KW-0413">Isomerase</keyword>
<name>A0A0G1NGR8_9BACT</name>
<feature type="domain" description="Pseudouridine synthase II N-terminal" evidence="6">
    <location>
        <begin position="38"/>
        <end position="186"/>
    </location>
</feature>
<feature type="active site" description="Nucleophile" evidence="5">
    <location>
        <position position="49"/>
    </location>
</feature>
<dbReference type="PANTHER" id="PTHR13767">
    <property type="entry name" value="TRNA-PSEUDOURIDINE SYNTHASE"/>
    <property type="match status" value="1"/>
</dbReference>
<dbReference type="SUPFAM" id="SSF55120">
    <property type="entry name" value="Pseudouridine synthase"/>
    <property type="match status" value="1"/>
</dbReference>
<dbReference type="PANTHER" id="PTHR13767:SF2">
    <property type="entry name" value="PSEUDOURIDYLATE SYNTHASE TRUB1"/>
    <property type="match status" value="1"/>
</dbReference>
<dbReference type="Gene3D" id="3.30.2350.10">
    <property type="entry name" value="Pseudouridine synthase"/>
    <property type="match status" value="1"/>
</dbReference>
<dbReference type="GO" id="GO:0003723">
    <property type="term" value="F:RNA binding"/>
    <property type="evidence" value="ECO:0007669"/>
    <property type="project" value="InterPro"/>
</dbReference>
<dbReference type="GO" id="GO:1990481">
    <property type="term" value="P:mRNA pseudouridine synthesis"/>
    <property type="evidence" value="ECO:0007669"/>
    <property type="project" value="TreeGrafter"/>
</dbReference>
<comment type="catalytic activity">
    <reaction evidence="1 5">
        <text>uridine(55) in tRNA = pseudouridine(55) in tRNA</text>
        <dbReference type="Rhea" id="RHEA:42532"/>
        <dbReference type="Rhea" id="RHEA-COMP:10101"/>
        <dbReference type="Rhea" id="RHEA-COMP:10102"/>
        <dbReference type="ChEBI" id="CHEBI:65314"/>
        <dbReference type="ChEBI" id="CHEBI:65315"/>
        <dbReference type="EC" id="5.4.99.25"/>
    </reaction>
</comment>
<evidence type="ECO:0000259" key="7">
    <source>
        <dbReference type="Pfam" id="PF16198"/>
    </source>
</evidence>
<dbReference type="NCBIfam" id="TIGR00431">
    <property type="entry name" value="TruB"/>
    <property type="match status" value="1"/>
</dbReference>
<dbReference type="HAMAP" id="MF_01080">
    <property type="entry name" value="TruB_bact"/>
    <property type="match status" value="1"/>
</dbReference>